<dbReference type="EMBL" id="VOLQ01000025">
    <property type="protein sequence ID" value="TWX65111.1"/>
    <property type="molecule type" value="Genomic_DNA"/>
</dbReference>
<evidence type="ECO:0000313" key="7">
    <source>
        <dbReference type="Proteomes" id="UP000321525"/>
    </source>
</evidence>
<gene>
    <name evidence="5" type="ORF">ESZ26_15475</name>
    <name evidence="6" type="ORF">ESZ27_12795</name>
</gene>
<dbReference type="Proteomes" id="UP000321917">
    <property type="component" value="Unassembled WGS sequence"/>
</dbReference>
<dbReference type="InterPro" id="IPR036390">
    <property type="entry name" value="WH_DNA-bd_sf"/>
</dbReference>
<protein>
    <submittedName>
        <fullName evidence="6">BlaI/MecI/CopY family transcriptional regulator</fullName>
    </submittedName>
</protein>
<dbReference type="RefSeq" id="WP_146800368.1">
    <property type="nucleotide sequence ID" value="NZ_VOLP01000024.1"/>
</dbReference>
<comment type="caution">
    <text evidence="6">The sequence shown here is derived from an EMBL/GenBank/DDBJ whole genome shotgun (WGS) entry which is preliminary data.</text>
</comment>
<dbReference type="Pfam" id="PF03965">
    <property type="entry name" value="Penicillinase_R"/>
    <property type="match status" value="1"/>
</dbReference>
<dbReference type="AlphaFoldDB" id="A0A5C6Q8K3"/>
<dbReference type="GO" id="GO:0045892">
    <property type="term" value="P:negative regulation of DNA-templated transcription"/>
    <property type="evidence" value="ECO:0007669"/>
    <property type="project" value="InterPro"/>
</dbReference>
<reference evidence="6 8" key="1">
    <citation type="submission" date="2019-07" db="EMBL/GenBank/DDBJ databases">
        <title>Genomes of sea-ice associated Colwellia species.</title>
        <authorList>
            <person name="Bowman J.P."/>
        </authorList>
    </citation>
    <scope>NUCLEOTIDE SEQUENCE [LARGE SCALE GENOMIC DNA]</scope>
    <source>
        <strain evidence="5 7">ACAM 607</strain>
        <strain evidence="6 8">IC036</strain>
    </source>
</reference>
<dbReference type="Proteomes" id="UP000321525">
    <property type="component" value="Unassembled WGS sequence"/>
</dbReference>
<keyword evidence="2" id="KW-0805">Transcription regulation</keyword>
<dbReference type="InterPro" id="IPR005650">
    <property type="entry name" value="BlaI_family"/>
</dbReference>
<dbReference type="Gene3D" id="1.10.4040.10">
    <property type="entry name" value="Penicillinase repressor domain"/>
    <property type="match status" value="1"/>
</dbReference>
<dbReference type="InterPro" id="IPR036388">
    <property type="entry name" value="WH-like_DNA-bd_sf"/>
</dbReference>
<organism evidence="6 8">
    <name type="scientific">Colwellia hornerae</name>
    <dbReference type="NCBI Taxonomy" id="89402"/>
    <lineage>
        <taxon>Bacteria</taxon>
        <taxon>Pseudomonadati</taxon>
        <taxon>Pseudomonadota</taxon>
        <taxon>Gammaproteobacteria</taxon>
        <taxon>Alteromonadales</taxon>
        <taxon>Colwelliaceae</taxon>
        <taxon>Colwellia</taxon>
    </lineage>
</organism>
<dbReference type="EMBL" id="VOLR01000025">
    <property type="protein sequence ID" value="TWX56088.1"/>
    <property type="molecule type" value="Genomic_DNA"/>
</dbReference>
<keyword evidence="4" id="KW-0804">Transcription</keyword>
<dbReference type="OrthoDB" id="279010at2"/>
<name>A0A5C6Q8K3_9GAMM</name>
<evidence type="ECO:0000256" key="2">
    <source>
        <dbReference type="ARBA" id="ARBA00023015"/>
    </source>
</evidence>
<dbReference type="SUPFAM" id="SSF46785">
    <property type="entry name" value="Winged helix' DNA-binding domain"/>
    <property type="match status" value="1"/>
</dbReference>
<evidence type="ECO:0000313" key="8">
    <source>
        <dbReference type="Proteomes" id="UP000321917"/>
    </source>
</evidence>
<dbReference type="PIRSF" id="PIRSF019455">
    <property type="entry name" value="CopR_AtkY"/>
    <property type="match status" value="1"/>
</dbReference>
<dbReference type="Gene3D" id="1.10.10.10">
    <property type="entry name" value="Winged helix-like DNA-binding domain superfamily/Winged helix DNA-binding domain"/>
    <property type="match status" value="1"/>
</dbReference>
<proteinExistence type="inferred from homology"/>
<keyword evidence="3" id="KW-0238">DNA-binding</keyword>
<evidence type="ECO:0000313" key="5">
    <source>
        <dbReference type="EMBL" id="TWX56088.1"/>
    </source>
</evidence>
<evidence type="ECO:0000256" key="4">
    <source>
        <dbReference type="ARBA" id="ARBA00023163"/>
    </source>
</evidence>
<dbReference type="GO" id="GO:0003677">
    <property type="term" value="F:DNA binding"/>
    <property type="evidence" value="ECO:0007669"/>
    <property type="project" value="UniProtKB-KW"/>
</dbReference>
<evidence type="ECO:0000256" key="1">
    <source>
        <dbReference type="ARBA" id="ARBA00011046"/>
    </source>
</evidence>
<evidence type="ECO:0000256" key="3">
    <source>
        <dbReference type="ARBA" id="ARBA00023125"/>
    </source>
</evidence>
<sequence>MSEITNTEFEVLEALWAKHPATANSIIEQLNKHKPWHDKTVKTLISRLVKKEAIGFEKQERHYLYFPLLERDAYTEVQSQSFIERLFRGRVSPLVAGFAKKNNLKKEDIDELKLLITKWEQEND</sequence>
<accession>A0A5C6Q8K3</accession>
<evidence type="ECO:0000313" key="6">
    <source>
        <dbReference type="EMBL" id="TWX65111.1"/>
    </source>
</evidence>
<keyword evidence="7" id="KW-1185">Reference proteome</keyword>
<comment type="similarity">
    <text evidence="1">Belongs to the BlaI transcriptional regulatory family.</text>
</comment>